<dbReference type="Pfam" id="PF05016">
    <property type="entry name" value="ParE_toxin"/>
    <property type="match status" value="1"/>
</dbReference>
<protein>
    <recommendedName>
        <fullName evidence="4">Plasmid stabilization protein</fullName>
    </recommendedName>
</protein>
<dbReference type="Proteomes" id="UP000346198">
    <property type="component" value="Unassembled WGS sequence"/>
</dbReference>
<evidence type="ECO:0000313" key="3">
    <source>
        <dbReference type="Proteomes" id="UP000346198"/>
    </source>
</evidence>
<organism evidence="2 3">
    <name type="scientific">Pontiella sulfatireligans</name>
    <dbReference type="NCBI Taxonomy" id="2750658"/>
    <lineage>
        <taxon>Bacteria</taxon>
        <taxon>Pseudomonadati</taxon>
        <taxon>Kiritimatiellota</taxon>
        <taxon>Kiritimatiellia</taxon>
        <taxon>Kiritimatiellales</taxon>
        <taxon>Pontiellaceae</taxon>
        <taxon>Pontiella</taxon>
    </lineage>
</organism>
<dbReference type="InterPro" id="IPR035093">
    <property type="entry name" value="RelE/ParE_toxin_dom_sf"/>
</dbReference>
<gene>
    <name evidence="2" type="ORF">SCARR_01096</name>
</gene>
<evidence type="ECO:0000256" key="1">
    <source>
        <dbReference type="ARBA" id="ARBA00022649"/>
    </source>
</evidence>
<dbReference type="Gene3D" id="3.30.2310.20">
    <property type="entry name" value="RelE-like"/>
    <property type="match status" value="1"/>
</dbReference>
<dbReference type="AlphaFoldDB" id="A0A6C2UI04"/>
<keyword evidence="1" id="KW-1277">Toxin-antitoxin system</keyword>
<reference evidence="2 3" key="1">
    <citation type="submission" date="2019-04" db="EMBL/GenBank/DDBJ databases">
        <authorList>
            <person name="Van Vliet M D."/>
        </authorList>
    </citation>
    <scope>NUCLEOTIDE SEQUENCE [LARGE SCALE GENOMIC DNA]</scope>
    <source>
        <strain evidence="2 3">F21</strain>
    </source>
</reference>
<evidence type="ECO:0008006" key="4">
    <source>
        <dbReference type="Google" id="ProtNLM"/>
    </source>
</evidence>
<keyword evidence="3" id="KW-1185">Reference proteome</keyword>
<proteinExistence type="predicted"/>
<dbReference type="EMBL" id="CAAHFH010000001">
    <property type="protein sequence ID" value="VGO19041.1"/>
    <property type="molecule type" value="Genomic_DNA"/>
</dbReference>
<dbReference type="RefSeq" id="WP_136060475.1">
    <property type="nucleotide sequence ID" value="NZ_CAAHFH010000001.1"/>
</dbReference>
<dbReference type="InterPro" id="IPR007712">
    <property type="entry name" value="RelE/ParE_toxin"/>
</dbReference>
<sequence length="104" mass="12044">MKALFTEEAIDDLVDLHGFLTFAESPGRATEILAGIRGACQKLAEFPEQGHVSPELEGYKAKYREIRFKAWRIICRTEEKKLHVFAIVDSRRDVQSFLQHRLLR</sequence>
<accession>A0A6C2UI04</accession>
<evidence type="ECO:0000313" key="2">
    <source>
        <dbReference type="EMBL" id="VGO19041.1"/>
    </source>
</evidence>
<name>A0A6C2UI04_9BACT</name>